<dbReference type="EnsemblMetazoa" id="XM_017134668.1">
    <property type="protein sequence ID" value="XP_016990157.1"/>
    <property type="gene ID" value="LOC108052297"/>
</dbReference>
<sequence length="175" mass="20740">MERGLIIGIVFNLVWPVPVNCGFQLKNVNCESFDTSYWDFHRCEMKIVRRGVAAFYMFWKIYKLPINNAIINVSLYKKSNGYRPFLFNQSVDFCYYMRNPQAHPLMSMLHKAFMPASNINHSCPYNHDLIINDFIYNKNDFKDLPIPNGEYMIEAKFASYKVHRALIKIYVKRND</sequence>
<protein>
    <submittedName>
        <fullName evidence="4">Uncharacterized protein LOC108052297</fullName>
    </submittedName>
</protein>
<gene>
    <name evidence="4" type="primary">LOC108052297</name>
    <name evidence="2" type="synonym">108052297</name>
</gene>
<dbReference type="GeneID" id="108052297"/>
<evidence type="ECO:0000256" key="1">
    <source>
        <dbReference type="SAM" id="SignalP"/>
    </source>
</evidence>
<reference evidence="4" key="2">
    <citation type="submission" date="2025-04" db="UniProtKB">
        <authorList>
            <consortium name="RefSeq"/>
        </authorList>
    </citation>
    <scope>IDENTIFICATION</scope>
</reference>
<evidence type="ECO:0000313" key="2">
    <source>
        <dbReference type="EnsemblMetazoa" id="XP_016990157.1"/>
    </source>
</evidence>
<dbReference type="OrthoDB" id="7789165at2759"/>
<dbReference type="Pfam" id="PF06477">
    <property type="entry name" value="DUF1091"/>
    <property type="match status" value="1"/>
</dbReference>
<dbReference type="PANTHER" id="PTHR20898">
    <property type="entry name" value="DAEDALUS ON 3-RELATED-RELATED"/>
    <property type="match status" value="1"/>
</dbReference>
<evidence type="ECO:0000313" key="4">
    <source>
        <dbReference type="RefSeq" id="XP_016990157.1"/>
    </source>
</evidence>
<keyword evidence="3" id="KW-1185">Reference proteome</keyword>
<reference evidence="3" key="1">
    <citation type="journal article" date="2021" name="Elife">
        <title>Highly contiguous assemblies of 101 drosophilid genomes.</title>
        <authorList>
            <person name="Kim B.Y."/>
            <person name="Wang J.R."/>
            <person name="Miller D.E."/>
            <person name="Barmina O."/>
            <person name="Delaney E."/>
            <person name="Thompson A."/>
            <person name="Comeault A.A."/>
            <person name="Peede D."/>
            <person name="D'Agostino E.R."/>
            <person name="Pelaez J."/>
            <person name="Aguilar J.M."/>
            <person name="Haji D."/>
            <person name="Matsunaga T."/>
            <person name="Armstrong E.E."/>
            <person name="Zych M."/>
            <person name="Ogawa Y."/>
            <person name="Stamenkovic-Radak M."/>
            <person name="Jelic M."/>
            <person name="Veselinovic M.S."/>
            <person name="Tanaskovic M."/>
            <person name="Eric P."/>
            <person name="Gao J.J."/>
            <person name="Katoh T.K."/>
            <person name="Toda M.J."/>
            <person name="Watabe H."/>
            <person name="Watada M."/>
            <person name="Davis J.S."/>
            <person name="Moyle L.C."/>
            <person name="Manoli G."/>
            <person name="Bertolini E."/>
            <person name="Kostal V."/>
            <person name="Hawley R.S."/>
            <person name="Takahashi A."/>
            <person name="Jones C.D."/>
            <person name="Price D.K."/>
            <person name="Whiteman N."/>
            <person name="Kopp A."/>
            <person name="Matute D.R."/>
            <person name="Petrov D.A."/>
        </authorList>
    </citation>
    <scope>NUCLEOTIDE SEQUENCE [LARGE SCALE GENOMIC DNA]</scope>
</reference>
<evidence type="ECO:0000313" key="3">
    <source>
        <dbReference type="Proteomes" id="UP001652680"/>
    </source>
</evidence>
<reference evidence="2" key="3">
    <citation type="submission" date="2025-05" db="UniProtKB">
        <authorList>
            <consortium name="EnsemblMetazoa"/>
        </authorList>
    </citation>
    <scope>IDENTIFICATION</scope>
</reference>
<dbReference type="AlphaFoldDB" id="A0A6P4FJW9"/>
<keyword evidence="1" id="KW-0732">Signal</keyword>
<feature type="signal peptide" evidence="1">
    <location>
        <begin position="1"/>
        <end position="16"/>
    </location>
</feature>
<dbReference type="SMART" id="SM00697">
    <property type="entry name" value="DM8"/>
    <property type="match status" value="1"/>
</dbReference>
<dbReference type="InterPro" id="IPR010512">
    <property type="entry name" value="DUF1091"/>
</dbReference>
<proteinExistence type="predicted"/>
<dbReference type="Proteomes" id="UP001652680">
    <property type="component" value="Unassembled WGS sequence"/>
</dbReference>
<name>A0A6P4FJW9_DRORH</name>
<dbReference type="RefSeq" id="XP_016990157.1">
    <property type="nucleotide sequence ID" value="XM_017134668.1"/>
</dbReference>
<organism evidence="4">
    <name type="scientific">Drosophila rhopaloa</name>
    <name type="common">Fruit fly</name>
    <dbReference type="NCBI Taxonomy" id="1041015"/>
    <lineage>
        <taxon>Eukaryota</taxon>
        <taxon>Metazoa</taxon>
        <taxon>Ecdysozoa</taxon>
        <taxon>Arthropoda</taxon>
        <taxon>Hexapoda</taxon>
        <taxon>Insecta</taxon>
        <taxon>Pterygota</taxon>
        <taxon>Neoptera</taxon>
        <taxon>Endopterygota</taxon>
        <taxon>Diptera</taxon>
        <taxon>Brachycera</taxon>
        <taxon>Muscomorpha</taxon>
        <taxon>Ephydroidea</taxon>
        <taxon>Drosophilidae</taxon>
        <taxon>Drosophila</taxon>
        <taxon>Sophophora</taxon>
    </lineage>
</organism>
<dbReference type="PANTHER" id="PTHR20898:SF0">
    <property type="entry name" value="DAEDALUS ON 3-RELATED"/>
    <property type="match status" value="1"/>
</dbReference>
<feature type="chain" id="PRO_5028228672" evidence="1">
    <location>
        <begin position="17"/>
        <end position="175"/>
    </location>
</feature>
<accession>A0A6P4FJW9</accession>